<keyword evidence="6 9" id="KW-0521">NADP</keyword>
<dbReference type="STRING" id="763665.A0A2G5BC17"/>
<evidence type="ECO:0000256" key="4">
    <source>
        <dbReference type="ARBA" id="ARBA00020444"/>
    </source>
</evidence>
<sequence length="509" mass="58108">MSFSGGLDEAARHDVLTTIVVFGASGDLAKKKTYPALFHLFQQGLLPKRTSIIGYARTQMERPKFLERVTSYFKEDTESPDVQRFLGICAYVSGKYDVDADFQRLRKEIDSSEQAMGKRDSAEERVHIYYLALPPSVFVTVGDQVRRNVYDGTCTNRVVIEKPFGHDLDSSRVLSHKIGALFDEDEIYRIDHYLGKEMVKNILALRFANVFYEAVWNRHYISNVQITFKEPFGTEGRGGYFDEFGIIRDVMQNHLLQVLSIVAMNQPKSLRSEDIRDRKTEVLRRILPIQLEDTLLGQYVGTRDGSKPGYKDDDTVPKDSITATFAQCVLHVDNDRWRGVPWVIKAGKALDEAKMTIRIQFRDMPNALFPKLARNELVLQVSPKESMYIKTIVKEPGLSTNLAMSELDLSYHKRYQDLKIPDAYATLILDVLNGDHSNFVRSDELDEAWRIFTPLLHQIESEQVVPLPYKYGSRGPKGVDEFATERAGYKLSVGEYHWKPRPSSASGKL</sequence>
<dbReference type="GO" id="GO:0050661">
    <property type="term" value="F:NADP binding"/>
    <property type="evidence" value="ECO:0007669"/>
    <property type="project" value="InterPro"/>
</dbReference>
<evidence type="ECO:0000256" key="6">
    <source>
        <dbReference type="ARBA" id="ARBA00022857"/>
    </source>
</evidence>
<protein>
    <recommendedName>
        <fullName evidence="4 9">Glucose-6-phosphate 1-dehydrogenase</fullName>
        <ecNumber evidence="3 9">1.1.1.49</ecNumber>
    </recommendedName>
</protein>
<name>A0A2G5BC17_COERN</name>
<dbReference type="EMBL" id="KZ303499">
    <property type="protein sequence ID" value="PIA16550.1"/>
    <property type="molecule type" value="Genomic_DNA"/>
</dbReference>
<dbReference type="Pfam" id="PF00479">
    <property type="entry name" value="G6PD_N"/>
    <property type="match status" value="1"/>
</dbReference>
<dbReference type="PROSITE" id="PS00069">
    <property type="entry name" value="G6P_DEHYDROGENASE"/>
    <property type="match status" value="1"/>
</dbReference>
<dbReference type="PANTHER" id="PTHR23429:SF0">
    <property type="entry name" value="GLUCOSE-6-PHOSPHATE 1-DEHYDROGENASE"/>
    <property type="match status" value="1"/>
</dbReference>
<dbReference type="InterPro" id="IPR022675">
    <property type="entry name" value="G6P_DH_C"/>
</dbReference>
<dbReference type="UniPathway" id="UPA00115">
    <property type="reaction ID" value="UER00408"/>
</dbReference>
<feature type="domain" description="Glucose-6-phosphate dehydrogenase NAD-binding" evidence="10">
    <location>
        <begin position="20"/>
        <end position="201"/>
    </location>
</feature>
<dbReference type="InterPro" id="IPR019796">
    <property type="entry name" value="G6P_DH_AS"/>
</dbReference>
<evidence type="ECO:0000256" key="8">
    <source>
        <dbReference type="ARBA" id="ARBA00023277"/>
    </source>
</evidence>
<keyword evidence="5 9" id="KW-0313">Glucose metabolism</keyword>
<organism evidence="12 13">
    <name type="scientific">Coemansia reversa (strain ATCC 12441 / NRRL 1564)</name>
    <dbReference type="NCBI Taxonomy" id="763665"/>
    <lineage>
        <taxon>Eukaryota</taxon>
        <taxon>Fungi</taxon>
        <taxon>Fungi incertae sedis</taxon>
        <taxon>Zoopagomycota</taxon>
        <taxon>Kickxellomycotina</taxon>
        <taxon>Kickxellomycetes</taxon>
        <taxon>Kickxellales</taxon>
        <taxon>Kickxellaceae</taxon>
        <taxon>Coemansia</taxon>
    </lineage>
</organism>
<dbReference type="Gene3D" id="3.40.50.720">
    <property type="entry name" value="NAD(P)-binding Rossmann-like Domain"/>
    <property type="match status" value="1"/>
</dbReference>
<comment type="function">
    <text evidence="9">Catalyzes the rate-limiting step of the oxidative pentose-phosphate pathway, which represents a route for the dissimilation of carbohydrates besides glycolysis.</text>
</comment>
<evidence type="ECO:0000256" key="2">
    <source>
        <dbReference type="ARBA" id="ARBA00009975"/>
    </source>
</evidence>
<dbReference type="SUPFAM" id="SSF55347">
    <property type="entry name" value="Glyceraldehyde-3-phosphate dehydrogenase-like, C-terminal domain"/>
    <property type="match status" value="1"/>
</dbReference>
<reference evidence="12 13" key="1">
    <citation type="journal article" date="2015" name="Genome Biol. Evol.">
        <title>Phylogenomic analyses indicate that early fungi evolved digesting cell walls of algal ancestors of land plants.</title>
        <authorList>
            <person name="Chang Y."/>
            <person name="Wang S."/>
            <person name="Sekimoto S."/>
            <person name="Aerts A.L."/>
            <person name="Choi C."/>
            <person name="Clum A."/>
            <person name="LaButti K.M."/>
            <person name="Lindquist E.A."/>
            <person name="Yee Ngan C."/>
            <person name="Ohm R.A."/>
            <person name="Salamov A.A."/>
            <person name="Grigoriev I.V."/>
            <person name="Spatafora J.W."/>
            <person name="Berbee M.L."/>
        </authorList>
    </citation>
    <scope>NUCLEOTIDE SEQUENCE [LARGE SCALE GENOMIC DNA]</scope>
    <source>
        <strain evidence="12 13">NRRL 1564</strain>
    </source>
</reference>
<dbReference type="InterPro" id="IPR022674">
    <property type="entry name" value="G6P_DH_NAD-bd"/>
</dbReference>
<comment type="catalytic activity">
    <reaction evidence="9">
        <text>D-glucose 6-phosphate + NADP(+) = 6-phospho-D-glucono-1,5-lactone + NADPH + H(+)</text>
        <dbReference type="Rhea" id="RHEA:15841"/>
        <dbReference type="ChEBI" id="CHEBI:15378"/>
        <dbReference type="ChEBI" id="CHEBI:57783"/>
        <dbReference type="ChEBI" id="CHEBI:57955"/>
        <dbReference type="ChEBI" id="CHEBI:58349"/>
        <dbReference type="ChEBI" id="CHEBI:61548"/>
        <dbReference type="EC" id="1.1.1.49"/>
    </reaction>
</comment>
<evidence type="ECO:0000259" key="10">
    <source>
        <dbReference type="Pfam" id="PF00479"/>
    </source>
</evidence>
<dbReference type="EC" id="1.1.1.49" evidence="3 9"/>
<evidence type="ECO:0000313" key="12">
    <source>
        <dbReference type="EMBL" id="PIA16550.1"/>
    </source>
</evidence>
<dbReference type="InterPro" id="IPR001282">
    <property type="entry name" value="G6P_DH"/>
</dbReference>
<keyword evidence="8 9" id="KW-0119">Carbohydrate metabolism</keyword>
<evidence type="ECO:0000256" key="9">
    <source>
        <dbReference type="RuleBase" id="RU362120"/>
    </source>
</evidence>
<evidence type="ECO:0000313" key="13">
    <source>
        <dbReference type="Proteomes" id="UP000242474"/>
    </source>
</evidence>
<dbReference type="InterPro" id="IPR036291">
    <property type="entry name" value="NAD(P)-bd_dom_sf"/>
</dbReference>
<evidence type="ECO:0000256" key="5">
    <source>
        <dbReference type="ARBA" id="ARBA00022526"/>
    </source>
</evidence>
<keyword evidence="7 9" id="KW-0560">Oxidoreductase</keyword>
<dbReference type="NCBIfam" id="TIGR00871">
    <property type="entry name" value="zwf"/>
    <property type="match status" value="1"/>
</dbReference>
<dbReference type="GO" id="GO:0006006">
    <property type="term" value="P:glucose metabolic process"/>
    <property type="evidence" value="ECO:0007669"/>
    <property type="project" value="UniProtKB-KW"/>
</dbReference>
<evidence type="ECO:0000259" key="11">
    <source>
        <dbReference type="Pfam" id="PF02781"/>
    </source>
</evidence>
<dbReference type="HAMAP" id="MF_00966">
    <property type="entry name" value="G6PD"/>
    <property type="match status" value="1"/>
</dbReference>
<evidence type="ECO:0000256" key="3">
    <source>
        <dbReference type="ARBA" id="ARBA00013019"/>
    </source>
</evidence>
<dbReference type="AlphaFoldDB" id="A0A2G5BC17"/>
<comment type="pathway">
    <text evidence="1 9">Carbohydrate degradation; pentose phosphate pathway; D-ribulose 5-phosphate from D-glucose 6-phosphate (oxidative stage): step 1/3.</text>
</comment>
<accession>A0A2G5BC17</accession>
<dbReference type="PRINTS" id="PR00079">
    <property type="entry name" value="G6PDHDRGNASE"/>
</dbReference>
<dbReference type="GO" id="GO:0005829">
    <property type="term" value="C:cytosol"/>
    <property type="evidence" value="ECO:0007669"/>
    <property type="project" value="TreeGrafter"/>
</dbReference>
<proteinExistence type="inferred from homology"/>
<dbReference type="SUPFAM" id="SSF51735">
    <property type="entry name" value="NAD(P)-binding Rossmann-fold domains"/>
    <property type="match status" value="1"/>
</dbReference>
<dbReference type="PANTHER" id="PTHR23429">
    <property type="entry name" value="GLUCOSE-6-PHOSPHATE 1-DEHYDROGENASE G6PD"/>
    <property type="match status" value="1"/>
</dbReference>
<evidence type="ECO:0000256" key="7">
    <source>
        <dbReference type="ARBA" id="ARBA00023002"/>
    </source>
</evidence>
<dbReference type="PIRSF" id="PIRSF000110">
    <property type="entry name" value="G6PD"/>
    <property type="match status" value="1"/>
</dbReference>
<dbReference type="OrthoDB" id="60984at2759"/>
<evidence type="ECO:0000256" key="1">
    <source>
        <dbReference type="ARBA" id="ARBA00004937"/>
    </source>
</evidence>
<dbReference type="Gene3D" id="3.30.360.10">
    <property type="entry name" value="Dihydrodipicolinate Reductase, domain 2"/>
    <property type="match status" value="1"/>
</dbReference>
<dbReference type="Proteomes" id="UP000242474">
    <property type="component" value="Unassembled WGS sequence"/>
</dbReference>
<dbReference type="GO" id="GO:0004345">
    <property type="term" value="F:glucose-6-phosphate dehydrogenase activity"/>
    <property type="evidence" value="ECO:0007669"/>
    <property type="project" value="UniProtKB-EC"/>
</dbReference>
<gene>
    <name evidence="12" type="ORF">COEREDRAFT_81211</name>
</gene>
<keyword evidence="13" id="KW-1185">Reference proteome</keyword>
<feature type="domain" description="Glucose-6-phosphate dehydrogenase C-terminal" evidence="11">
    <location>
        <begin position="203"/>
        <end position="486"/>
    </location>
</feature>
<dbReference type="GO" id="GO:0009051">
    <property type="term" value="P:pentose-phosphate shunt, oxidative branch"/>
    <property type="evidence" value="ECO:0007669"/>
    <property type="project" value="TreeGrafter"/>
</dbReference>
<comment type="similarity">
    <text evidence="2 9">Belongs to the glucose-6-phosphate dehydrogenase family.</text>
</comment>
<dbReference type="Pfam" id="PF02781">
    <property type="entry name" value="G6PD_C"/>
    <property type="match status" value="1"/>
</dbReference>